<dbReference type="NCBIfam" id="NF041874">
    <property type="entry name" value="EPS_EpsC"/>
    <property type="match status" value="1"/>
</dbReference>
<dbReference type="InterPro" id="IPR042122">
    <property type="entry name" value="Ser_AcTrfase_N_sf"/>
</dbReference>
<dbReference type="GO" id="GO:0009001">
    <property type="term" value="F:serine O-acetyltransferase activity"/>
    <property type="evidence" value="ECO:0007669"/>
    <property type="project" value="UniProtKB-EC"/>
</dbReference>
<comment type="similarity">
    <text evidence="3 13">Belongs to the transferase hexapeptide repeat family.</text>
</comment>
<dbReference type="Gene3D" id="1.10.3130.10">
    <property type="entry name" value="serine acetyltransferase, domain 1"/>
    <property type="match status" value="1"/>
</dbReference>
<evidence type="ECO:0000256" key="12">
    <source>
        <dbReference type="ARBA" id="ARBA00049486"/>
    </source>
</evidence>
<evidence type="ECO:0000256" key="13">
    <source>
        <dbReference type="PIRNR" id="PIRNR000441"/>
    </source>
</evidence>
<keyword evidence="8 13" id="KW-0808">Transferase</keyword>
<comment type="subcellular location">
    <subcellularLocation>
        <location evidence="1">Cytoplasm</location>
    </subcellularLocation>
</comment>
<dbReference type="FunFam" id="2.160.10.10:FF:000007">
    <property type="entry name" value="Serine acetyltransferase"/>
    <property type="match status" value="1"/>
</dbReference>
<comment type="pathway">
    <text evidence="2">Amino-acid biosynthesis; L-cysteine biosynthesis; L-cysteine from L-serine: step 1/2.</text>
</comment>
<name>A0AAW7ZHK5_9FIRM</name>
<evidence type="ECO:0000256" key="4">
    <source>
        <dbReference type="ARBA" id="ARBA00013266"/>
    </source>
</evidence>
<protein>
    <recommendedName>
        <fullName evidence="5 13">Serine acetyltransferase</fullName>
        <ecNumber evidence="4 13">2.3.1.30</ecNumber>
    </recommendedName>
</protein>
<dbReference type="PANTHER" id="PTHR42811">
    <property type="entry name" value="SERINE ACETYLTRANSFERASE"/>
    <property type="match status" value="1"/>
</dbReference>
<proteinExistence type="inferred from homology"/>
<evidence type="ECO:0000256" key="6">
    <source>
        <dbReference type="ARBA" id="ARBA00022490"/>
    </source>
</evidence>
<accession>A0AAW7ZHK5</accession>
<keyword evidence="9" id="KW-0677">Repeat</keyword>
<dbReference type="AlphaFoldDB" id="A0AAW7ZHK5"/>
<keyword evidence="10" id="KW-0198">Cysteine biosynthesis</keyword>
<keyword evidence="7" id="KW-0028">Amino-acid biosynthesis</keyword>
<evidence type="ECO:0000256" key="5">
    <source>
        <dbReference type="ARBA" id="ARBA00018522"/>
    </source>
</evidence>
<sequence length="234" mass="25213">MFSRIKKEINAVFERDPAAKNTLEVLLCYPGLHAILFHRVAHALYKKNFFITARFISQISRFLTGIEIHPGAKIGEGLFIDHGSGVVIGETAEIGDNVTIYQGVTLGGTGKEKGKRHPTIGNNVVISTGAKVLGSFTVGDNVKIGAGSVVLKPVPSNCTVVGVPGKIVIRDGHKVGLTHVQDLRHDQMPDPVADMLSQMQGAVEKLESRLKEVEEECCKLKEHGEGAKENSGNI</sequence>
<reference evidence="15" key="2">
    <citation type="submission" date="2023-03" db="EMBL/GenBank/DDBJ databases">
        <authorList>
            <person name="Zhang Z."/>
        </authorList>
    </citation>
    <scope>NUCLEOTIDE SEQUENCE</scope>
    <source>
        <strain evidence="15">DSA</strain>
    </source>
</reference>
<keyword evidence="16" id="KW-1185">Reference proteome</keyword>
<dbReference type="FunFam" id="1.10.3130.10:FF:000002">
    <property type="entry name" value="Serine acetyltransferase"/>
    <property type="match status" value="1"/>
</dbReference>
<dbReference type="Gene3D" id="2.160.10.10">
    <property type="entry name" value="Hexapeptide repeat proteins"/>
    <property type="match status" value="1"/>
</dbReference>
<dbReference type="GO" id="GO:0005737">
    <property type="term" value="C:cytoplasm"/>
    <property type="evidence" value="ECO:0007669"/>
    <property type="project" value="UniProtKB-SubCell"/>
</dbReference>
<keyword evidence="14" id="KW-0175">Coiled coil</keyword>
<comment type="catalytic activity">
    <reaction evidence="12 13">
        <text>L-serine + acetyl-CoA = O-acetyl-L-serine + CoA</text>
        <dbReference type="Rhea" id="RHEA:24560"/>
        <dbReference type="ChEBI" id="CHEBI:33384"/>
        <dbReference type="ChEBI" id="CHEBI:57287"/>
        <dbReference type="ChEBI" id="CHEBI:57288"/>
        <dbReference type="ChEBI" id="CHEBI:58340"/>
        <dbReference type="EC" id="2.3.1.30"/>
    </reaction>
</comment>
<dbReference type="RefSeq" id="WP_304545340.1">
    <property type="nucleotide sequence ID" value="NZ_JARPTC010000028.1"/>
</dbReference>
<comment type="caution">
    <text evidence="15">The sequence shown here is derived from an EMBL/GenBank/DDBJ whole genome shotgun (WGS) entry which is preliminary data.</text>
</comment>
<evidence type="ECO:0000256" key="7">
    <source>
        <dbReference type="ARBA" id="ARBA00022605"/>
    </source>
</evidence>
<evidence type="ECO:0000256" key="2">
    <source>
        <dbReference type="ARBA" id="ARBA00004876"/>
    </source>
</evidence>
<gene>
    <name evidence="15" type="primary">cysE</name>
    <name evidence="15" type="ORF">P6N53_17155</name>
</gene>
<evidence type="ECO:0000256" key="1">
    <source>
        <dbReference type="ARBA" id="ARBA00004496"/>
    </source>
</evidence>
<reference evidence="15" key="1">
    <citation type="journal article" date="2023" name="J. Hazard. Mater.">
        <title>Anaerobic biodegradation of pyrene and benzo[a]pyrene by a new sulfate-reducing Desulforamulus aquiferis strain DSA.</title>
        <authorList>
            <person name="Zhang Z."/>
            <person name="Sun J."/>
            <person name="Gong X."/>
            <person name="Wang C."/>
            <person name="Wang H."/>
        </authorList>
    </citation>
    <scope>NUCLEOTIDE SEQUENCE</scope>
    <source>
        <strain evidence="15">DSA</strain>
    </source>
</reference>
<evidence type="ECO:0000313" key="15">
    <source>
        <dbReference type="EMBL" id="MDO7788945.1"/>
    </source>
</evidence>
<dbReference type="InterPro" id="IPR045304">
    <property type="entry name" value="LbH_SAT"/>
</dbReference>
<evidence type="ECO:0000256" key="3">
    <source>
        <dbReference type="ARBA" id="ARBA00007274"/>
    </source>
</evidence>
<dbReference type="InterPro" id="IPR011004">
    <property type="entry name" value="Trimer_LpxA-like_sf"/>
</dbReference>
<evidence type="ECO:0000256" key="11">
    <source>
        <dbReference type="ARBA" id="ARBA00023315"/>
    </source>
</evidence>
<evidence type="ECO:0000256" key="8">
    <source>
        <dbReference type="ARBA" id="ARBA00022679"/>
    </source>
</evidence>
<dbReference type="Pfam" id="PF00132">
    <property type="entry name" value="Hexapep"/>
    <property type="match status" value="1"/>
</dbReference>
<dbReference type="EMBL" id="JARPTC010000028">
    <property type="protein sequence ID" value="MDO7788945.1"/>
    <property type="molecule type" value="Genomic_DNA"/>
</dbReference>
<dbReference type="InterPro" id="IPR005881">
    <property type="entry name" value="Ser_O-AcTrfase"/>
</dbReference>
<evidence type="ECO:0000313" key="16">
    <source>
        <dbReference type="Proteomes" id="UP001172911"/>
    </source>
</evidence>
<keyword evidence="6" id="KW-0963">Cytoplasm</keyword>
<keyword evidence="11 13" id="KW-0012">Acyltransferase</keyword>
<feature type="coiled-coil region" evidence="14">
    <location>
        <begin position="196"/>
        <end position="223"/>
    </location>
</feature>
<evidence type="ECO:0000256" key="14">
    <source>
        <dbReference type="SAM" id="Coils"/>
    </source>
</evidence>
<dbReference type="Proteomes" id="UP001172911">
    <property type="component" value="Unassembled WGS sequence"/>
</dbReference>
<evidence type="ECO:0000256" key="9">
    <source>
        <dbReference type="ARBA" id="ARBA00022737"/>
    </source>
</evidence>
<dbReference type="SUPFAM" id="SSF51161">
    <property type="entry name" value="Trimeric LpxA-like enzymes"/>
    <property type="match status" value="1"/>
</dbReference>
<dbReference type="GO" id="GO:0006535">
    <property type="term" value="P:cysteine biosynthetic process from serine"/>
    <property type="evidence" value="ECO:0007669"/>
    <property type="project" value="InterPro"/>
</dbReference>
<dbReference type="CDD" id="cd03354">
    <property type="entry name" value="LbH_SAT"/>
    <property type="match status" value="1"/>
</dbReference>
<dbReference type="EC" id="2.3.1.30" evidence="4 13"/>
<dbReference type="NCBIfam" id="TIGR01172">
    <property type="entry name" value="cysE"/>
    <property type="match status" value="1"/>
</dbReference>
<organism evidence="15 16">
    <name type="scientific">Desulforamulus aquiferis</name>
    <dbReference type="NCBI Taxonomy" id="1397668"/>
    <lineage>
        <taxon>Bacteria</taxon>
        <taxon>Bacillati</taxon>
        <taxon>Bacillota</taxon>
        <taxon>Clostridia</taxon>
        <taxon>Eubacteriales</taxon>
        <taxon>Peptococcaceae</taxon>
        <taxon>Desulforamulus</taxon>
    </lineage>
</organism>
<dbReference type="InterPro" id="IPR053376">
    <property type="entry name" value="Serine_acetyltransferase"/>
</dbReference>
<dbReference type="PIRSF" id="PIRSF000441">
    <property type="entry name" value="CysE"/>
    <property type="match status" value="1"/>
</dbReference>
<dbReference type="InterPro" id="IPR001451">
    <property type="entry name" value="Hexapep"/>
</dbReference>
<evidence type="ECO:0000256" key="10">
    <source>
        <dbReference type="ARBA" id="ARBA00023192"/>
    </source>
</evidence>